<dbReference type="GO" id="GO:0008757">
    <property type="term" value="F:S-adenosylmethionine-dependent methyltransferase activity"/>
    <property type="evidence" value="ECO:0007669"/>
    <property type="project" value="InterPro"/>
</dbReference>
<reference evidence="3 4" key="1">
    <citation type="journal article" date="2016" name="Nat. Commun.">
        <title>Thousands of microbial genomes shed light on interconnected biogeochemical processes in an aquifer system.</title>
        <authorList>
            <person name="Anantharaman K."/>
            <person name="Brown C.T."/>
            <person name="Hug L.A."/>
            <person name="Sharon I."/>
            <person name="Castelle C.J."/>
            <person name="Probst A.J."/>
            <person name="Thomas B.C."/>
            <person name="Singh A."/>
            <person name="Wilkins M.J."/>
            <person name="Karaoz U."/>
            <person name="Brodie E.L."/>
            <person name="Williams K.H."/>
            <person name="Hubbard S.S."/>
            <person name="Banfield J.F."/>
        </authorList>
    </citation>
    <scope>NUCLEOTIDE SEQUENCE [LARGE SCALE GENOMIC DNA]</scope>
</reference>
<dbReference type="Proteomes" id="UP000177324">
    <property type="component" value="Unassembled WGS sequence"/>
</dbReference>
<dbReference type="STRING" id="1797589.A2784_04130"/>
<protein>
    <recommendedName>
        <fullName evidence="2">Methyltransferase type 11 domain-containing protein</fullName>
    </recommendedName>
</protein>
<gene>
    <name evidence="3" type="ORF">A2784_04130</name>
</gene>
<evidence type="ECO:0000313" key="4">
    <source>
        <dbReference type="Proteomes" id="UP000177324"/>
    </source>
</evidence>
<dbReference type="Pfam" id="PF08241">
    <property type="entry name" value="Methyltransf_11"/>
    <property type="match status" value="1"/>
</dbReference>
<organism evidence="3 4">
    <name type="scientific">Candidatus Chisholmbacteria bacterium RIFCSPHIGHO2_01_FULL_48_12</name>
    <dbReference type="NCBI Taxonomy" id="1797589"/>
    <lineage>
        <taxon>Bacteria</taxon>
        <taxon>Candidatus Chisholmiibacteriota</taxon>
    </lineage>
</organism>
<dbReference type="Gene3D" id="3.40.50.150">
    <property type="entry name" value="Vaccinia Virus protein VP39"/>
    <property type="match status" value="1"/>
</dbReference>
<evidence type="ECO:0000256" key="1">
    <source>
        <dbReference type="ARBA" id="ARBA00022679"/>
    </source>
</evidence>
<sequence>MSYYLKHHLSHQASLPSPLINLIQPKDSILDVGCGNGSLKQLFPRHQLSGVDILPDSLTLARKAGYAKVLLVNLDQDKLPFKANSFDVIICRQVLEHLLFPVKATLEMYRVLRPKGILFVSVPTRANRKFDDDYTHIRPFTRHSLATLLYDAGFTRLHFVHQLRGIPGLGLIEQLLRLNLEPAKSSLAQQLPWLRQSANIEVIARK</sequence>
<dbReference type="AlphaFoldDB" id="A0A1G1VNL6"/>
<comment type="caution">
    <text evidence="3">The sequence shown here is derived from an EMBL/GenBank/DDBJ whole genome shotgun (WGS) entry which is preliminary data.</text>
</comment>
<proteinExistence type="predicted"/>
<dbReference type="SUPFAM" id="SSF53335">
    <property type="entry name" value="S-adenosyl-L-methionine-dependent methyltransferases"/>
    <property type="match status" value="1"/>
</dbReference>
<accession>A0A1G1VNL6</accession>
<dbReference type="EMBL" id="MHCH01000036">
    <property type="protein sequence ID" value="OGY16998.1"/>
    <property type="molecule type" value="Genomic_DNA"/>
</dbReference>
<keyword evidence="1" id="KW-0808">Transferase</keyword>
<dbReference type="PANTHER" id="PTHR43861">
    <property type="entry name" value="TRANS-ACONITATE 2-METHYLTRANSFERASE-RELATED"/>
    <property type="match status" value="1"/>
</dbReference>
<evidence type="ECO:0000259" key="2">
    <source>
        <dbReference type="Pfam" id="PF08241"/>
    </source>
</evidence>
<dbReference type="CDD" id="cd02440">
    <property type="entry name" value="AdoMet_MTases"/>
    <property type="match status" value="1"/>
</dbReference>
<feature type="domain" description="Methyltransferase type 11" evidence="2">
    <location>
        <begin position="30"/>
        <end position="120"/>
    </location>
</feature>
<dbReference type="InterPro" id="IPR013216">
    <property type="entry name" value="Methyltransf_11"/>
</dbReference>
<name>A0A1G1VNL6_9BACT</name>
<dbReference type="PANTHER" id="PTHR43861:SF3">
    <property type="entry name" value="PUTATIVE (AFU_ORTHOLOGUE AFUA_2G14390)-RELATED"/>
    <property type="match status" value="1"/>
</dbReference>
<dbReference type="InterPro" id="IPR029063">
    <property type="entry name" value="SAM-dependent_MTases_sf"/>
</dbReference>
<evidence type="ECO:0000313" key="3">
    <source>
        <dbReference type="EMBL" id="OGY16998.1"/>
    </source>
</evidence>